<reference evidence="1 2" key="1">
    <citation type="submission" date="2018-08" db="EMBL/GenBank/DDBJ databases">
        <title>Thalassotalea euphylliae genome.</title>
        <authorList>
            <person name="Summers S."/>
            <person name="Rice S.A."/>
            <person name="Freckelton M.L."/>
            <person name="Nedved B.T."/>
            <person name="Hadfield M.G."/>
        </authorList>
    </citation>
    <scope>NUCLEOTIDE SEQUENCE [LARGE SCALE GENOMIC DNA]</scope>
    <source>
        <strain evidence="1 2">H1</strain>
    </source>
</reference>
<dbReference type="EMBL" id="QUOU01000001">
    <property type="protein sequence ID" value="REL28704.1"/>
    <property type="molecule type" value="Genomic_DNA"/>
</dbReference>
<dbReference type="Proteomes" id="UP000256478">
    <property type="component" value="Unassembled WGS sequence"/>
</dbReference>
<comment type="caution">
    <text evidence="1">The sequence shown here is derived from an EMBL/GenBank/DDBJ whole genome shotgun (WGS) entry which is preliminary data.</text>
</comment>
<evidence type="ECO:0000313" key="1">
    <source>
        <dbReference type="EMBL" id="REL28704.1"/>
    </source>
</evidence>
<protein>
    <submittedName>
        <fullName evidence="1">Uncharacterized protein</fullName>
    </submittedName>
</protein>
<proteinExistence type="predicted"/>
<organism evidence="1 2">
    <name type="scientific">Thalassotalea euphylliae</name>
    <dbReference type="NCBI Taxonomy" id="1655234"/>
    <lineage>
        <taxon>Bacteria</taxon>
        <taxon>Pseudomonadati</taxon>
        <taxon>Pseudomonadota</taxon>
        <taxon>Gammaproteobacteria</taxon>
        <taxon>Alteromonadales</taxon>
        <taxon>Colwelliaceae</taxon>
        <taxon>Thalassotalea</taxon>
    </lineage>
</organism>
<dbReference type="RefSeq" id="WP_116009733.1">
    <property type="nucleotide sequence ID" value="NZ_QUOU01000001.1"/>
</dbReference>
<dbReference type="AlphaFoldDB" id="A0A3E0TW75"/>
<evidence type="ECO:0000313" key="2">
    <source>
        <dbReference type="Proteomes" id="UP000256478"/>
    </source>
</evidence>
<accession>A0A3E0TW75</accession>
<gene>
    <name evidence="1" type="ORF">DXX93_20450</name>
</gene>
<dbReference type="OrthoDB" id="7054989at2"/>
<sequence>MVFQISQILVNVKGLTCGVVIAVQWMKDMTKKMSRLLLSTWLIIAGTWSASYCYAQQSATPVNEVSSENESDIIKPQSKKAQPEEKFTIHGSPTQAEIDWMESLHERVSDTVFRSAFWFDGFFTDEDDARERPDVKARIRLGWEPKARDLSGLDNKFRVRLKLPHFKDRMDLIFSDDEEDSLNSLPLEVVNTRPQIEDDSFAAAVRFVHHSDSDHITDTRLGISSGDVFVRARHKSRYSWHKTHGIRIEPAVFYFVDDGLGARLLLEYDYQLSPRDQFRFDYSIRGSEAFSGIRWKHGFYHLHQFSLVQAGALGFVIEGERNGENGFMIDNYTLSYRYRFNAYKQWLFFEVEPFLEWPEDTNYKTTPGIALRVEGYFYKNQ</sequence>
<name>A0A3E0TW75_9GAMM</name>